<name>A0A379MTV9_9BACT</name>
<dbReference type="AlphaFoldDB" id="A0A379MTV9"/>
<sequence>MNRFLQTLCAAIGLTVSGQLVCSGQTRQPEYPYGLLQHILRDGTSLTMTYYPIEQFQYYVDQVLIYKKKPDIKTGKTTNKVRITLVSAEQTDRLLEAVQKDRHHIIFFSPDDSATCTVYQLDPKHFSARKFKISSIEIPEHRR</sequence>
<dbReference type="Proteomes" id="UP000255233">
    <property type="component" value="Unassembled WGS sequence"/>
</dbReference>
<protein>
    <submittedName>
        <fullName evidence="1">Uncharacterized protein</fullName>
    </submittedName>
</protein>
<keyword evidence="2" id="KW-1185">Reference proteome</keyword>
<dbReference type="RefSeq" id="WP_027291265.1">
    <property type="nucleotide sequence ID" value="NZ_CANTWR010000035.1"/>
</dbReference>
<organism evidence="1 2">
    <name type="scientific">Rikenella microfusus</name>
    <dbReference type="NCBI Taxonomy" id="28139"/>
    <lineage>
        <taxon>Bacteria</taxon>
        <taxon>Pseudomonadati</taxon>
        <taxon>Bacteroidota</taxon>
        <taxon>Bacteroidia</taxon>
        <taxon>Bacteroidales</taxon>
        <taxon>Rikenellaceae</taxon>
        <taxon>Rikenella</taxon>
    </lineage>
</organism>
<proteinExistence type="predicted"/>
<evidence type="ECO:0000313" key="2">
    <source>
        <dbReference type="Proteomes" id="UP000255233"/>
    </source>
</evidence>
<evidence type="ECO:0000313" key="1">
    <source>
        <dbReference type="EMBL" id="SUE34963.1"/>
    </source>
</evidence>
<dbReference type="EMBL" id="UGVL01000001">
    <property type="protein sequence ID" value="SUE34963.1"/>
    <property type="molecule type" value="Genomic_DNA"/>
</dbReference>
<accession>A0A379MTV9</accession>
<gene>
    <name evidence="1" type="ORF">NCTC11190_02204</name>
</gene>
<dbReference type="STRING" id="880526.GCA_000427365_01614"/>
<reference evidence="1 2" key="1">
    <citation type="submission" date="2018-06" db="EMBL/GenBank/DDBJ databases">
        <authorList>
            <consortium name="Pathogen Informatics"/>
            <person name="Doyle S."/>
        </authorList>
    </citation>
    <scope>NUCLEOTIDE SEQUENCE [LARGE SCALE GENOMIC DNA]</scope>
    <source>
        <strain evidence="1 2">NCTC11190</strain>
    </source>
</reference>